<dbReference type="STRING" id="871325.SAMN05444349_12350"/>
<protein>
    <recommendedName>
        <fullName evidence="3">AAA domain-containing protein</fullName>
    </recommendedName>
</protein>
<accession>A0A1M5CAW7</accession>
<name>A0A1M5CAW7_9BACE</name>
<organism evidence="1 2">
    <name type="scientific">Bacteroides faecichinchillae</name>
    <dbReference type="NCBI Taxonomy" id="871325"/>
    <lineage>
        <taxon>Bacteria</taxon>
        <taxon>Pseudomonadati</taxon>
        <taxon>Bacteroidota</taxon>
        <taxon>Bacteroidia</taxon>
        <taxon>Bacteroidales</taxon>
        <taxon>Bacteroidaceae</taxon>
        <taxon>Bacteroides</taxon>
    </lineage>
</organism>
<dbReference type="RefSeq" id="WP_245798549.1">
    <property type="nucleotide sequence ID" value="NZ_FQVD01000023.1"/>
</dbReference>
<reference evidence="1 2" key="1">
    <citation type="submission" date="2016-11" db="EMBL/GenBank/DDBJ databases">
        <authorList>
            <person name="Jaros S."/>
            <person name="Januszkiewicz K."/>
            <person name="Wedrychowicz H."/>
        </authorList>
    </citation>
    <scope>NUCLEOTIDE SEQUENCE [LARGE SCALE GENOMIC DNA]</scope>
    <source>
        <strain evidence="1 2">DSM 26883</strain>
    </source>
</reference>
<evidence type="ECO:0008006" key="3">
    <source>
        <dbReference type="Google" id="ProtNLM"/>
    </source>
</evidence>
<dbReference type="InterPro" id="IPR027417">
    <property type="entry name" value="P-loop_NTPase"/>
</dbReference>
<proteinExistence type="predicted"/>
<evidence type="ECO:0000313" key="2">
    <source>
        <dbReference type="Proteomes" id="UP000184436"/>
    </source>
</evidence>
<dbReference type="Gene3D" id="3.40.50.300">
    <property type="entry name" value="P-loop containing nucleotide triphosphate hydrolases"/>
    <property type="match status" value="1"/>
</dbReference>
<keyword evidence="2" id="KW-1185">Reference proteome</keyword>
<dbReference type="AlphaFoldDB" id="A0A1M5CAW7"/>
<gene>
    <name evidence="1" type="ORF">SAMN05444349_12350</name>
</gene>
<evidence type="ECO:0000313" key="1">
    <source>
        <dbReference type="EMBL" id="SHF51816.1"/>
    </source>
</evidence>
<sequence length="192" mass="21372">MGLYHPDFVVLDGVSDLIADPNSSEQSTSVINDLMALTKEYDCHVLTVIHANVGSEKARGHLGSEALRKCETAIFAEAKGDVTLCKWAKTRDMRPMDFAFMVLEGLPVEAEYIPIEAKTDKLQQTLSSIMPQYPGTITYSELRQKLMVHLGLKERAAEKNVTKAVENGYIIKNQVGCYHLPKIEKANDTLPF</sequence>
<dbReference type="Proteomes" id="UP000184436">
    <property type="component" value="Unassembled WGS sequence"/>
</dbReference>
<dbReference type="EMBL" id="FQVD01000023">
    <property type="protein sequence ID" value="SHF51816.1"/>
    <property type="molecule type" value="Genomic_DNA"/>
</dbReference>